<feature type="coiled-coil region" evidence="10">
    <location>
        <begin position="230"/>
        <end position="264"/>
    </location>
</feature>
<dbReference type="Pfam" id="PF02518">
    <property type="entry name" value="HATPase_c"/>
    <property type="match status" value="1"/>
</dbReference>
<dbReference type="SUPFAM" id="SSF55781">
    <property type="entry name" value="GAF domain-like"/>
    <property type="match status" value="1"/>
</dbReference>
<evidence type="ECO:0000256" key="2">
    <source>
        <dbReference type="ARBA" id="ARBA00004370"/>
    </source>
</evidence>
<evidence type="ECO:0000313" key="13">
    <source>
        <dbReference type="EMBL" id="WZW88732.1"/>
    </source>
</evidence>
<comment type="catalytic activity">
    <reaction evidence="1 9">
        <text>ATP + protein L-histidine = ADP + protein N-phospho-L-histidine.</text>
        <dbReference type="EC" id="2.7.13.3"/>
    </reaction>
</comment>
<dbReference type="InterPro" id="IPR016380">
    <property type="entry name" value="Sig_transdc_His_kin_NarX/NarQ"/>
</dbReference>
<keyword evidence="11" id="KW-1133">Transmembrane helix</keyword>
<keyword evidence="4 9" id="KW-0808">Transferase</keyword>
<evidence type="ECO:0000256" key="10">
    <source>
        <dbReference type="SAM" id="Coils"/>
    </source>
</evidence>
<dbReference type="PANTHER" id="PTHR24421:SF10">
    <property type="entry name" value="NITRATE_NITRITE SENSOR PROTEIN NARQ"/>
    <property type="match status" value="1"/>
</dbReference>
<dbReference type="RefSeq" id="WP_084331379.1">
    <property type="nucleotide sequence ID" value="NZ_AZOD01000001.1"/>
</dbReference>
<dbReference type="EC" id="2.7.13.3" evidence="9"/>
<dbReference type="InterPro" id="IPR036890">
    <property type="entry name" value="HATPase_C_sf"/>
</dbReference>
<dbReference type="InterPro" id="IPR003660">
    <property type="entry name" value="HAMP_dom"/>
</dbReference>
<dbReference type="CDD" id="cd16917">
    <property type="entry name" value="HATPase_UhpB-NarQ-NarX-like"/>
    <property type="match status" value="1"/>
</dbReference>
<dbReference type="InterPro" id="IPR029016">
    <property type="entry name" value="GAF-like_dom_sf"/>
</dbReference>
<dbReference type="InterPro" id="IPR050482">
    <property type="entry name" value="Sensor_HK_TwoCompSys"/>
</dbReference>
<evidence type="ECO:0000256" key="5">
    <source>
        <dbReference type="ARBA" id="ARBA00022741"/>
    </source>
</evidence>
<name>A0ABZ3C2W5_9GAMM</name>
<evidence type="ECO:0000259" key="12">
    <source>
        <dbReference type="PROSITE" id="PS50885"/>
    </source>
</evidence>
<dbReference type="SMART" id="SM00065">
    <property type="entry name" value="GAF"/>
    <property type="match status" value="1"/>
</dbReference>
<evidence type="ECO:0000256" key="4">
    <source>
        <dbReference type="ARBA" id="ARBA00022679"/>
    </source>
</evidence>
<evidence type="ECO:0000256" key="1">
    <source>
        <dbReference type="ARBA" id="ARBA00000085"/>
    </source>
</evidence>
<protein>
    <recommendedName>
        <fullName evidence="9">Sensor protein</fullName>
        <ecNumber evidence="9">2.7.13.3</ecNumber>
    </recommendedName>
</protein>
<evidence type="ECO:0000313" key="14">
    <source>
        <dbReference type="Proteomes" id="UP001449178"/>
    </source>
</evidence>
<dbReference type="InterPro" id="IPR011712">
    <property type="entry name" value="Sig_transdc_His_kin_sub3_dim/P"/>
</dbReference>
<dbReference type="Gene3D" id="6.10.340.10">
    <property type="match status" value="1"/>
</dbReference>
<keyword evidence="7 9" id="KW-0067">ATP-binding</keyword>
<proteinExistence type="predicted"/>
<dbReference type="SMART" id="SM00304">
    <property type="entry name" value="HAMP"/>
    <property type="match status" value="1"/>
</dbReference>
<dbReference type="CDD" id="cd06225">
    <property type="entry name" value="HAMP"/>
    <property type="match status" value="1"/>
</dbReference>
<dbReference type="Gene3D" id="3.30.565.10">
    <property type="entry name" value="Histidine kinase-like ATPase, C-terminal domain"/>
    <property type="match status" value="1"/>
</dbReference>
<keyword evidence="6 9" id="KW-0418">Kinase</keyword>
<keyword evidence="9 11" id="KW-0472">Membrane</keyword>
<keyword evidence="9" id="KW-1003">Cell membrane</keyword>
<dbReference type="GO" id="GO:0016301">
    <property type="term" value="F:kinase activity"/>
    <property type="evidence" value="ECO:0007669"/>
    <property type="project" value="UniProtKB-KW"/>
</dbReference>
<feature type="transmembrane region" description="Helical" evidence="11">
    <location>
        <begin position="171"/>
        <end position="191"/>
    </location>
</feature>
<dbReference type="PROSITE" id="PS50885">
    <property type="entry name" value="HAMP"/>
    <property type="match status" value="1"/>
</dbReference>
<dbReference type="SUPFAM" id="SSF55874">
    <property type="entry name" value="ATPase domain of HSP90 chaperone/DNA topoisomerase II/histidine kinase"/>
    <property type="match status" value="1"/>
</dbReference>
<dbReference type="SUPFAM" id="SSF158472">
    <property type="entry name" value="HAMP domain-like"/>
    <property type="match status" value="1"/>
</dbReference>
<comment type="subcellular location">
    <subcellularLocation>
        <location evidence="9">Cell inner membrane</location>
    </subcellularLocation>
    <subcellularLocation>
        <location evidence="2">Membrane</location>
    </subcellularLocation>
</comment>
<evidence type="ECO:0000256" key="7">
    <source>
        <dbReference type="ARBA" id="ARBA00022840"/>
    </source>
</evidence>
<dbReference type="Gene3D" id="3.30.450.40">
    <property type="match status" value="1"/>
</dbReference>
<keyword evidence="14" id="KW-1185">Reference proteome</keyword>
<dbReference type="Pfam" id="PF07730">
    <property type="entry name" value="HisKA_3"/>
    <property type="match status" value="1"/>
</dbReference>
<evidence type="ECO:0000256" key="8">
    <source>
        <dbReference type="ARBA" id="ARBA00023012"/>
    </source>
</evidence>
<dbReference type="EMBL" id="CP150637">
    <property type="protein sequence ID" value="WZW88732.1"/>
    <property type="molecule type" value="Genomic_DNA"/>
</dbReference>
<keyword evidence="5 9" id="KW-0547">Nucleotide-binding</keyword>
<organism evidence="13 14">
    <name type="scientific">Ignatzschineria larvae DSM 13226</name>
    <dbReference type="NCBI Taxonomy" id="1111732"/>
    <lineage>
        <taxon>Bacteria</taxon>
        <taxon>Pseudomonadati</taxon>
        <taxon>Pseudomonadota</taxon>
        <taxon>Gammaproteobacteria</taxon>
        <taxon>Cardiobacteriales</taxon>
        <taxon>Ignatzschineriaceae</taxon>
        <taxon>Ignatzschineria</taxon>
    </lineage>
</organism>
<dbReference type="SMART" id="SM00387">
    <property type="entry name" value="HATPase_c"/>
    <property type="match status" value="1"/>
</dbReference>
<keyword evidence="8 9" id="KW-0902">Two-component regulatory system</keyword>
<dbReference type="Pfam" id="PF00672">
    <property type="entry name" value="HAMP"/>
    <property type="match status" value="1"/>
</dbReference>
<dbReference type="PANTHER" id="PTHR24421">
    <property type="entry name" value="NITRATE/NITRITE SENSOR PROTEIN NARX-RELATED"/>
    <property type="match status" value="1"/>
</dbReference>
<evidence type="ECO:0000256" key="6">
    <source>
        <dbReference type="ARBA" id="ARBA00022777"/>
    </source>
</evidence>
<reference evidence="13 14" key="1">
    <citation type="submission" date="2024-03" db="EMBL/GenBank/DDBJ databases">
        <title>Complete Genome Sequence and Annotation of Ignatzschineria larvae DSM 13226.</title>
        <authorList>
            <person name="Cantrell E."/>
            <person name="Burcham Z.M."/>
        </authorList>
    </citation>
    <scope>NUCLEOTIDE SEQUENCE [LARGE SCALE GENOMIC DNA]</scope>
    <source>
        <strain evidence="13 14">DSM 13226</strain>
    </source>
</reference>
<feature type="transmembrane region" description="Helical" evidence="11">
    <location>
        <begin position="20"/>
        <end position="41"/>
    </location>
</feature>
<evidence type="ECO:0000256" key="11">
    <source>
        <dbReference type="SAM" id="Phobius"/>
    </source>
</evidence>
<dbReference type="Proteomes" id="UP001449178">
    <property type="component" value="Chromosome"/>
</dbReference>
<feature type="domain" description="HAMP" evidence="12">
    <location>
        <begin position="193"/>
        <end position="245"/>
    </location>
</feature>
<keyword evidence="3" id="KW-0597">Phosphoprotein</keyword>
<keyword evidence="10" id="KW-0175">Coiled coil</keyword>
<dbReference type="InterPro" id="IPR003594">
    <property type="entry name" value="HATPase_dom"/>
</dbReference>
<evidence type="ECO:0000256" key="9">
    <source>
        <dbReference type="PIRNR" id="PIRNR003167"/>
    </source>
</evidence>
<keyword evidence="11" id="KW-0812">Transmembrane</keyword>
<keyword evidence="9" id="KW-0997">Cell inner membrane</keyword>
<accession>A0ABZ3C2W5</accession>
<dbReference type="InterPro" id="IPR003018">
    <property type="entry name" value="GAF"/>
</dbReference>
<gene>
    <name evidence="13" type="ORF">WMO13_04915</name>
</gene>
<dbReference type="Gene3D" id="1.20.5.1930">
    <property type="match status" value="1"/>
</dbReference>
<dbReference type="PIRSF" id="PIRSF003167">
    <property type="entry name" value="STHK_NarX/NarQ"/>
    <property type="match status" value="1"/>
</dbReference>
<sequence length="638" mass="72869">MAYSQIQPSGLLKRPHKLSTVLMALIGLWLIGAIVIVGFSLNISWRLEEMGVAINNSGSLRKRVFHIMMLTSNGEPSADIAYEVDNFKTVADQLRNIPAQNFFDGERHQILQQEILQIEHELEAFLQKQRSNLVISTTEYRQVAEHLTNRISGVVSIIEKDNTESIERLRILQILLILMAVLSAFASSYLLRKLVIQPLNELYLGIQRLTTRKFNAPVSVQINNEFATVADGFNEMQNRLRELYENLEEKVADKTQALSQRNHELLFLYETSTLIQEATDNQVLMTQFLQKVVAYSHAESGSIRLINKNRHRLEILAEENLPEIVKESSYCNILNHCYCGKGVYADHFVIHNRAQNQEDQSQETRLLCQYYISDYLVTIPIHHIDEKLGVITLYFTQATTLSDNEAFILETVTAQFAMALVKIRLAALDKQLAILEERNHLAQGLHDSIAQSLAFIKMQIPLLERALKEENHTLQQQTLSFIKEGIEECYLDIRELLSNFRVRIAQGSFGNTIQSVVARFEHQYHLTVKQHISPMIDLSPEAQLQVIFILQEALSNIRKHAQATEVSITITQNDNSFQMVIKDNGVGFDLGQLNEFEKQGHLGTKIMRERIQKVGGELHFKRNDPQGTIVDVTIQQSI</sequence>
<evidence type="ECO:0000256" key="3">
    <source>
        <dbReference type="ARBA" id="ARBA00022553"/>
    </source>
</evidence>